<name>A0A806JDX3_GLAPU</name>
<evidence type="ECO:0000259" key="1">
    <source>
        <dbReference type="Pfam" id="PF04233"/>
    </source>
</evidence>
<organism evidence="3 4">
    <name type="scientific">Glaesserella parasuis ZJ0906</name>
    <dbReference type="NCBI Taxonomy" id="1322346"/>
    <lineage>
        <taxon>Bacteria</taxon>
        <taxon>Pseudomonadati</taxon>
        <taxon>Pseudomonadota</taxon>
        <taxon>Gammaproteobacteria</taxon>
        <taxon>Pasteurellales</taxon>
        <taxon>Pasteurellaceae</taxon>
        <taxon>Glaesserella</taxon>
    </lineage>
</organism>
<dbReference type="AlphaFoldDB" id="A0A806JDX3"/>
<gene>
    <name evidence="3" type="ORF">K756_09280</name>
</gene>
<dbReference type="InterPro" id="IPR006528">
    <property type="entry name" value="Phage_head_morphogenesis_dom"/>
</dbReference>
<proteinExistence type="predicted"/>
<evidence type="ECO:0000259" key="2">
    <source>
        <dbReference type="Pfam" id="PF18812"/>
    </source>
</evidence>
<accession>A0A806JDX3</accession>
<dbReference type="KEGG" id="hpaz:K756_09280"/>
<evidence type="ECO:0000313" key="4">
    <source>
        <dbReference type="Proteomes" id="UP000014672"/>
    </source>
</evidence>
<protein>
    <submittedName>
        <fullName evidence="3">SPP1 family phage head morphogenesis protein</fullName>
    </submittedName>
</protein>
<dbReference type="NCBIfam" id="TIGR01641">
    <property type="entry name" value="phageSPP1_gp7"/>
    <property type="match status" value="1"/>
</dbReference>
<reference evidence="3 4" key="1">
    <citation type="journal article" date="2013" name="PLoS ONE">
        <title>Complete Genome Analysis of a Haemophilus parasuis Serovar 12 Strain from China.</title>
        <authorList>
            <person name="Li Y."/>
            <person name="Kwok A.H."/>
            <person name="Jiang J."/>
            <person name="Zou Y."/>
            <person name="Zheng F."/>
            <person name="Chen P."/>
            <person name="Hou C."/>
            <person name="Leung F.C."/>
            <person name="Jiang P."/>
        </authorList>
    </citation>
    <scope>NUCLEOTIDE SEQUENCE [LARGE SCALE GENOMIC DNA]</scope>
    <source>
        <strain evidence="3 4">ZJ0906</strain>
    </source>
</reference>
<evidence type="ECO:0000313" key="3">
    <source>
        <dbReference type="EMBL" id="AGO16971.1"/>
    </source>
</evidence>
<dbReference type="Pfam" id="PF04233">
    <property type="entry name" value="Phage_Mu_F"/>
    <property type="match status" value="1"/>
</dbReference>
<feature type="domain" description="Phage head morphogenesis" evidence="1">
    <location>
        <begin position="112"/>
        <end position="188"/>
    </location>
</feature>
<feature type="domain" description="Phage-Barnase-EndoU-ColicinE5/D-RelE like nuclease 3" evidence="2">
    <location>
        <begin position="317"/>
        <end position="426"/>
    </location>
</feature>
<dbReference type="EMBL" id="CP005384">
    <property type="protein sequence ID" value="AGO16971.1"/>
    <property type="molecule type" value="Genomic_DNA"/>
</dbReference>
<sequence>MPAKFALDLTPDKAIEFLESKKAFAKHLDEPALRDSARARASRIANLSSLEMTVNIYESMAEAKRNKQPYNAWVKDVMAMFERKGWITGYDKQRKEYVIADPKTGEYFGPPRRLETIYRTNMQAAFSAQTYQQLMDNVDNRPYWQYSAILDNRTRPRHASMHGLIFRYDDPFWTTFYPPNGFNCRCTVNALKERDLERKELVVSDGSKLLDEVEIEPKKGVKQKTIGLKMADETVLTTDSGFDYNVGRRAYKPNLDLYPEKLAHQFAKAEMSGFEFKHAFERLEKATSEVKKLQGLDGKASNELMYAIRDHLRLEYKFASGFITDSNAILLGVTARTVWLSDDTLIKQFNSREGQNFGLDEYAKMPDVIFDADRVLKSIQNEKVNKLYFYKEINGRWYMVVVKNLISSGELFAESFRLSSLKQIEKEMKKYEIIRISR</sequence>
<dbReference type="Proteomes" id="UP000014672">
    <property type="component" value="Chromosome"/>
</dbReference>
<dbReference type="Pfam" id="PF18812">
    <property type="entry name" value="PBECR3"/>
    <property type="match status" value="1"/>
</dbReference>
<dbReference type="InterPro" id="IPR041301">
    <property type="entry name" value="PBECR3"/>
</dbReference>